<feature type="transmembrane region" description="Helical" evidence="1">
    <location>
        <begin position="7"/>
        <end position="24"/>
    </location>
</feature>
<accession>A0A7X1GIU0</accession>
<protein>
    <submittedName>
        <fullName evidence="2">Uncharacterized protein</fullName>
    </submittedName>
</protein>
<feature type="transmembrane region" description="Helical" evidence="1">
    <location>
        <begin position="113"/>
        <end position="134"/>
    </location>
</feature>
<feature type="transmembrane region" description="Helical" evidence="1">
    <location>
        <begin position="83"/>
        <end position="107"/>
    </location>
</feature>
<dbReference type="Proteomes" id="UP000526003">
    <property type="component" value="Unassembled WGS sequence"/>
</dbReference>
<dbReference type="AlphaFoldDB" id="A0A7X1GIU0"/>
<keyword evidence="1" id="KW-1133">Transmembrane helix</keyword>
<evidence type="ECO:0000313" key="3">
    <source>
        <dbReference type="Proteomes" id="UP000526003"/>
    </source>
</evidence>
<organism evidence="2 3">
    <name type="scientific">Pseudomonas kielensis</name>
    <dbReference type="NCBI Taxonomy" id="2762577"/>
    <lineage>
        <taxon>Bacteria</taxon>
        <taxon>Pseudomonadati</taxon>
        <taxon>Pseudomonadota</taxon>
        <taxon>Gammaproteobacteria</taxon>
        <taxon>Pseudomonadales</taxon>
        <taxon>Pseudomonadaceae</taxon>
        <taxon>Pseudomonas</taxon>
    </lineage>
</organism>
<proteinExistence type="predicted"/>
<keyword evidence="1" id="KW-0472">Membrane</keyword>
<keyword evidence="1" id="KW-0812">Transmembrane</keyword>
<evidence type="ECO:0000256" key="1">
    <source>
        <dbReference type="SAM" id="Phobius"/>
    </source>
</evidence>
<comment type="caution">
    <text evidence="2">The sequence shown here is derived from an EMBL/GenBank/DDBJ whole genome shotgun (WGS) entry which is preliminary data.</text>
</comment>
<dbReference type="Pfam" id="PF20587">
    <property type="entry name" value="DUF6789"/>
    <property type="match status" value="1"/>
</dbReference>
<dbReference type="InterPro" id="IPR046739">
    <property type="entry name" value="DUF6789"/>
</dbReference>
<sequence>MHYILRGLVAGFVATLVLSMLMFVKQMMGVMPELNPIAMIVSMLGVTSVFVGWLMHFMIGTVMWGILFSLLRSRIPSGDTLSGIWFGVGAWVLMMVVVMPMAGAGLFGLNIGVMAPVMTLMLHIIFGAALGAVYGKLGGHCTP</sequence>
<keyword evidence="3" id="KW-1185">Reference proteome</keyword>
<gene>
    <name evidence="2" type="ORF">H7995_26115</name>
</gene>
<feature type="transmembrane region" description="Helical" evidence="1">
    <location>
        <begin position="44"/>
        <end position="71"/>
    </location>
</feature>
<evidence type="ECO:0000313" key="2">
    <source>
        <dbReference type="EMBL" id="MBC2693270.1"/>
    </source>
</evidence>
<reference evidence="2 3" key="1">
    <citation type="submission" date="2020-08" db="EMBL/GenBank/DDBJ databases">
        <title>Pseudomonas sp. nov.</title>
        <authorList>
            <person name="Gieschler S."/>
            <person name="Fiedler G."/>
            <person name="Brinks E."/>
            <person name="Boehnlein C."/>
            <person name="Franz C.M.A.P."/>
            <person name="Kabisch J."/>
        </authorList>
    </citation>
    <scope>NUCLEOTIDE SEQUENCE [LARGE SCALE GENOMIC DNA]</scope>
    <source>
        <strain evidence="2 3">MBT-1</strain>
    </source>
</reference>
<name>A0A7X1GIU0_9PSED</name>
<dbReference type="EMBL" id="JACMYG010000044">
    <property type="protein sequence ID" value="MBC2693270.1"/>
    <property type="molecule type" value="Genomic_DNA"/>
</dbReference>
<dbReference type="RefSeq" id="WP_057978276.1">
    <property type="nucleotide sequence ID" value="NZ_JACMYG010000044.1"/>
</dbReference>